<evidence type="ECO:0000313" key="2">
    <source>
        <dbReference type="EMBL" id="SVD16538.1"/>
    </source>
</evidence>
<dbReference type="InterPro" id="IPR053135">
    <property type="entry name" value="AKR2_Oxidoreductase"/>
</dbReference>
<dbReference type="PANTHER" id="PTHR43312">
    <property type="entry name" value="D-THREO-ALDOSE 1-DEHYDROGENASE"/>
    <property type="match status" value="1"/>
</dbReference>
<dbReference type="SUPFAM" id="SSF51430">
    <property type="entry name" value="NAD(P)-linked oxidoreductase"/>
    <property type="match status" value="1"/>
</dbReference>
<dbReference type="Pfam" id="PF00248">
    <property type="entry name" value="Aldo_ket_red"/>
    <property type="match status" value="1"/>
</dbReference>
<sequence length="165" mass="18271">MSEVLGSDGALRVIEEYQQAGKIRHVGLTGHTHPARFVQMIGEYDFDTVLNPMGAPNRVWNDFSSTTIPAARFKGMGIIGMKVMAYGQVPAEYRPQFLHYSMGLDVDVAIVGMDTIEQVEENVRIAEAFAPLNSAQESDLFDRAMEVASGDKKKLFWLPEAKMAS</sequence>
<dbReference type="InterPro" id="IPR023210">
    <property type="entry name" value="NADP_OxRdtase_dom"/>
</dbReference>
<reference evidence="2" key="1">
    <citation type="submission" date="2018-05" db="EMBL/GenBank/DDBJ databases">
        <authorList>
            <person name="Lanie J.A."/>
            <person name="Ng W.-L."/>
            <person name="Kazmierczak K.M."/>
            <person name="Andrzejewski T.M."/>
            <person name="Davidsen T.M."/>
            <person name="Wayne K.J."/>
            <person name="Tettelin H."/>
            <person name="Glass J.I."/>
            <person name="Rusch D."/>
            <person name="Podicherti R."/>
            <person name="Tsui H.-C.T."/>
            <person name="Winkler M.E."/>
        </authorList>
    </citation>
    <scope>NUCLEOTIDE SEQUENCE</scope>
</reference>
<protein>
    <recommendedName>
        <fullName evidence="1">NADP-dependent oxidoreductase domain-containing protein</fullName>
    </recommendedName>
</protein>
<proteinExistence type="predicted"/>
<dbReference type="PANTHER" id="PTHR43312:SF1">
    <property type="entry name" value="NADP-DEPENDENT OXIDOREDUCTASE DOMAIN-CONTAINING PROTEIN"/>
    <property type="match status" value="1"/>
</dbReference>
<dbReference type="Gene3D" id="3.20.20.100">
    <property type="entry name" value="NADP-dependent oxidoreductase domain"/>
    <property type="match status" value="1"/>
</dbReference>
<evidence type="ECO:0000259" key="1">
    <source>
        <dbReference type="Pfam" id="PF00248"/>
    </source>
</evidence>
<organism evidence="2">
    <name type="scientific">marine metagenome</name>
    <dbReference type="NCBI Taxonomy" id="408172"/>
    <lineage>
        <taxon>unclassified sequences</taxon>
        <taxon>metagenomes</taxon>
        <taxon>ecological metagenomes</taxon>
    </lineage>
</organism>
<accession>A0A382T575</accession>
<gene>
    <name evidence="2" type="ORF">METZ01_LOCUS369392</name>
</gene>
<dbReference type="InterPro" id="IPR036812">
    <property type="entry name" value="NAD(P)_OxRdtase_dom_sf"/>
</dbReference>
<dbReference type="EMBL" id="UINC01133545">
    <property type="protein sequence ID" value="SVD16538.1"/>
    <property type="molecule type" value="Genomic_DNA"/>
</dbReference>
<dbReference type="AlphaFoldDB" id="A0A382T575"/>
<feature type="domain" description="NADP-dependent oxidoreductase" evidence="1">
    <location>
        <begin position="11"/>
        <end position="94"/>
    </location>
</feature>
<name>A0A382T575_9ZZZZ</name>